<evidence type="ECO:0000313" key="2">
    <source>
        <dbReference type="EMBL" id="CRL35387.1"/>
    </source>
</evidence>
<keyword evidence="3" id="KW-1185">Reference proteome</keyword>
<dbReference type="RefSeq" id="WP_055039354.1">
    <property type="nucleotide sequence ID" value="NZ_CVRS01000060.1"/>
</dbReference>
<dbReference type="STRING" id="360807.ERS852392_01467"/>
<dbReference type="InterPro" id="IPR010690">
    <property type="entry name" value="YqfD"/>
</dbReference>
<gene>
    <name evidence="2" type="ORF">RIL183_16741</name>
</gene>
<dbReference type="Pfam" id="PF06898">
    <property type="entry name" value="YqfD"/>
    <property type="match status" value="1"/>
</dbReference>
<dbReference type="EMBL" id="CVRS01000060">
    <property type="protein sequence ID" value="CRL35387.1"/>
    <property type="molecule type" value="Genomic_DNA"/>
</dbReference>
<keyword evidence="1" id="KW-1133">Transmembrane helix</keyword>
<name>A0A0M6WG03_9FIRM</name>
<accession>A0A0M6WG03</accession>
<dbReference type="Proteomes" id="UP000049828">
    <property type="component" value="Unassembled WGS sequence"/>
</dbReference>
<protein>
    <submittedName>
        <fullName evidence="2">Sporulation protein YqfD</fullName>
    </submittedName>
</protein>
<keyword evidence="1" id="KW-0812">Transmembrane</keyword>
<dbReference type="OrthoDB" id="1640349at2"/>
<proteinExistence type="predicted"/>
<dbReference type="PIRSF" id="PIRSF029895">
    <property type="entry name" value="SpoIV"/>
    <property type="match status" value="1"/>
</dbReference>
<organism evidence="2 3">
    <name type="scientific">Roseburia inulinivorans</name>
    <dbReference type="NCBI Taxonomy" id="360807"/>
    <lineage>
        <taxon>Bacteria</taxon>
        <taxon>Bacillati</taxon>
        <taxon>Bacillota</taxon>
        <taxon>Clostridia</taxon>
        <taxon>Lachnospirales</taxon>
        <taxon>Lachnospiraceae</taxon>
        <taxon>Roseburia</taxon>
    </lineage>
</organism>
<keyword evidence="1" id="KW-0472">Membrane</keyword>
<evidence type="ECO:0000313" key="3">
    <source>
        <dbReference type="Proteomes" id="UP000049828"/>
    </source>
</evidence>
<evidence type="ECO:0000256" key="1">
    <source>
        <dbReference type="SAM" id="Phobius"/>
    </source>
</evidence>
<sequence length="415" mass="48198">MFVLSWIKFFRGYVYVHLTGYATERFLNLCGSRNILIWNLKPTEDGYYFYISVDGYRSLKPILKKTKTKARILKKYGVPFQLFRYRKHKVFAAGIAVSAVLLFYCSGFVWNIEVKGNSYLSEETILTFLQNENAGFGVPKRNIDCEELEEKLRSAYSEVIWTSVKVYGTKMTVELQENLLPEEEYEAKDDTPEDIVAKKDGVIAFMVTRTGTPLVTADMEVKKGDILVSGRAEILNDDGEVAEYIYPGADADIIAEVNFYYEDEINISYQDKIKTGRAKKDYGIRFFDYHLKNPFFRQDYEQFDLTEHASQLHFTDNFYLPVYFETYLYEECQTEEKTYSKTEAAAIAQSRFEQYLANLEEKGIQILEKNVMIEKADQKYVVTGMVDAYESIVSYQPTEILEITSEERQQPNESD</sequence>
<reference evidence="3" key="1">
    <citation type="submission" date="2015-05" db="EMBL/GenBank/DDBJ databases">
        <authorList>
            <consortium name="Pathogen Informatics"/>
        </authorList>
    </citation>
    <scope>NUCLEOTIDE SEQUENCE [LARGE SCALE GENOMIC DNA]</scope>
    <source>
        <strain evidence="3">L1-83</strain>
    </source>
</reference>
<feature type="transmembrane region" description="Helical" evidence="1">
    <location>
        <begin position="90"/>
        <end position="110"/>
    </location>
</feature>
<dbReference type="AlphaFoldDB" id="A0A0M6WG03"/>